<dbReference type="Ensembl" id="ENSPNAT00000028492.2">
    <property type="protein sequence ID" value="ENSPNAP00000035454.2"/>
    <property type="gene ID" value="ENSPNAG00000002044.2"/>
</dbReference>
<evidence type="ECO:0000259" key="5">
    <source>
        <dbReference type="PROSITE" id="PS50041"/>
    </source>
</evidence>
<keyword evidence="4" id="KW-0812">Transmembrane</keyword>
<reference evidence="6" key="3">
    <citation type="submission" date="2025-09" db="UniProtKB">
        <authorList>
            <consortium name="Ensembl"/>
        </authorList>
    </citation>
    <scope>IDENTIFICATION</scope>
</reference>
<sequence length="275" mass="31818">MYQFSELSTADRRCSRLTAVCLGLLCVLLLAAITVLWIKFTAEKDQLLTSYTSLAIERDQLQTSYTSLAIERDQLQTSYTSLAIDRDQLQTSYTNLTIERDQLQTSYTNLTIERDQLQTKRDQLQTSYTSLTKERDQLQTRCVEGWKVLKTSLYYISTGEKSWSESRQDCRERGADLVIINNREEQFILNTLGRSRAWIGLTDSDTEGVWKWVDGSAVFHPAQESNTTLNRWKKGEPNNDQNEDCAEIWDLPNKKGWNDRPCSYKEGWICEKSVC</sequence>
<evidence type="ECO:0000256" key="3">
    <source>
        <dbReference type="SAM" id="Coils"/>
    </source>
</evidence>
<feature type="coiled-coil region" evidence="3">
    <location>
        <begin position="100"/>
        <end position="141"/>
    </location>
</feature>
<dbReference type="PROSITE" id="PS50041">
    <property type="entry name" value="C_TYPE_LECTIN_2"/>
    <property type="match status" value="1"/>
</dbReference>
<dbReference type="SUPFAM" id="SSF56436">
    <property type="entry name" value="C-type lectin-like"/>
    <property type="match status" value="1"/>
</dbReference>
<dbReference type="Gene3D" id="3.10.100.10">
    <property type="entry name" value="Mannose-Binding Protein A, subunit A"/>
    <property type="match status" value="1"/>
</dbReference>
<dbReference type="PANTHER" id="PTHR22803">
    <property type="entry name" value="MANNOSE, PHOSPHOLIPASE, LECTIN RECEPTOR RELATED"/>
    <property type="match status" value="1"/>
</dbReference>
<dbReference type="GO" id="GO:0030246">
    <property type="term" value="F:carbohydrate binding"/>
    <property type="evidence" value="ECO:0007669"/>
    <property type="project" value="UniProtKB-KW"/>
</dbReference>
<proteinExistence type="predicted"/>
<dbReference type="SMART" id="SM00034">
    <property type="entry name" value="CLECT"/>
    <property type="match status" value="1"/>
</dbReference>
<organism evidence="6 7">
    <name type="scientific">Pygocentrus nattereri</name>
    <name type="common">Red-bellied piranha</name>
    <dbReference type="NCBI Taxonomy" id="42514"/>
    <lineage>
        <taxon>Eukaryota</taxon>
        <taxon>Metazoa</taxon>
        <taxon>Chordata</taxon>
        <taxon>Craniata</taxon>
        <taxon>Vertebrata</taxon>
        <taxon>Euteleostomi</taxon>
        <taxon>Actinopterygii</taxon>
        <taxon>Neopterygii</taxon>
        <taxon>Teleostei</taxon>
        <taxon>Ostariophysi</taxon>
        <taxon>Characiformes</taxon>
        <taxon>Characoidei</taxon>
        <taxon>Pygocentrus</taxon>
    </lineage>
</organism>
<dbReference type="Gene3D" id="1.20.5.400">
    <property type="match status" value="3"/>
</dbReference>
<name>A0A3B4EJI6_PYGNA</name>
<evidence type="ECO:0000313" key="7">
    <source>
        <dbReference type="Proteomes" id="UP001501920"/>
    </source>
</evidence>
<dbReference type="InterPro" id="IPR016187">
    <property type="entry name" value="CTDL_fold"/>
</dbReference>
<dbReference type="GeneTree" id="ENSGT01020000230338"/>
<keyword evidence="1" id="KW-0430">Lectin</keyword>
<dbReference type="CDD" id="cd03590">
    <property type="entry name" value="CLECT_DC-SIGN_like"/>
    <property type="match status" value="1"/>
</dbReference>
<dbReference type="InterPro" id="IPR033989">
    <property type="entry name" value="CD209-like_CTLD"/>
</dbReference>
<dbReference type="InterPro" id="IPR001304">
    <property type="entry name" value="C-type_lectin-like"/>
</dbReference>
<dbReference type="Pfam" id="PF00059">
    <property type="entry name" value="Lectin_C"/>
    <property type="match status" value="1"/>
</dbReference>
<dbReference type="AlphaFoldDB" id="A0A3B4EJI6"/>
<keyword evidence="2" id="KW-1015">Disulfide bond</keyword>
<keyword evidence="4" id="KW-0472">Membrane</keyword>
<evidence type="ECO:0000256" key="2">
    <source>
        <dbReference type="ARBA" id="ARBA00023157"/>
    </source>
</evidence>
<keyword evidence="7" id="KW-1185">Reference proteome</keyword>
<dbReference type="PROSITE" id="PS00615">
    <property type="entry name" value="C_TYPE_LECTIN_1"/>
    <property type="match status" value="1"/>
</dbReference>
<reference evidence="6 7" key="1">
    <citation type="submission" date="2020-10" db="EMBL/GenBank/DDBJ databases">
        <title>Pygocentrus nattereri (red-bellied piranha) genome, fPygNat1, primary haplotype.</title>
        <authorList>
            <person name="Myers G."/>
            <person name="Meyer A."/>
            <person name="Karagic N."/>
            <person name="Pippel M."/>
            <person name="Winkler S."/>
            <person name="Tracey A."/>
            <person name="Wood J."/>
            <person name="Formenti G."/>
            <person name="Howe K."/>
            <person name="Fedrigo O."/>
            <person name="Jarvis E.D."/>
        </authorList>
    </citation>
    <scope>NUCLEOTIDE SEQUENCE [LARGE SCALE GENOMIC DNA]</scope>
</reference>
<feature type="transmembrane region" description="Helical" evidence="4">
    <location>
        <begin position="17"/>
        <end position="38"/>
    </location>
</feature>
<keyword evidence="3" id="KW-0175">Coiled coil</keyword>
<reference evidence="6" key="2">
    <citation type="submission" date="2025-08" db="UniProtKB">
        <authorList>
            <consortium name="Ensembl"/>
        </authorList>
    </citation>
    <scope>IDENTIFICATION</scope>
</reference>
<evidence type="ECO:0000256" key="4">
    <source>
        <dbReference type="SAM" id="Phobius"/>
    </source>
</evidence>
<evidence type="ECO:0000256" key="1">
    <source>
        <dbReference type="ARBA" id="ARBA00022734"/>
    </source>
</evidence>
<dbReference type="STRING" id="42514.ENSPNAP00000035454"/>
<dbReference type="Proteomes" id="UP001501920">
    <property type="component" value="Chromosome 22"/>
</dbReference>
<accession>A0A3B4EJI6</accession>
<keyword evidence="4" id="KW-1133">Transmembrane helix</keyword>
<dbReference type="InterPro" id="IPR016186">
    <property type="entry name" value="C-type_lectin-like/link_sf"/>
</dbReference>
<protein>
    <recommendedName>
        <fullName evidence="5">C-type lectin domain-containing protein</fullName>
    </recommendedName>
</protein>
<feature type="domain" description="C-type lectin" evidence="5">
    <location>
        <begin position="149"/>
        <end position="271"/>
    </location>
</feature>
<dbReference type="InterPro" id="IPR050111">
    <property type="entry name" value="C-type_lectin/snaclec_domain"/>
</dbReference>
<evidence type="ECO:0000313" key="6">
    <source>
        <dbReference type="Ensembl" id="ENSPNAP00000035454.2"/>
    </source>
</evidence>
<dbReference type="InterPro" id="IPR018378">
    <property type="entry name" value="C-type_lectin_CS"/>
</dbReference>